<keyword evidence="3" id="KW-1185">Reference proteome</keyword>
<reference evidence="2 3" key="1">
    <citation type="journal article" date="1998" name="Science">
        <title>Genome sequence of the nematode C. elegans: a platform for investigating biology.</title>
        <authorList>
            <consortium name="The C. elegans sequencing consortium"/>
            <person name="Sulson J.E."/>
            <person name="Waterston R."/>
        </authorList>
    </citation>
    <scope>NUCLEOTIDE SEQUENCE [LARGE SCALE GENOMIC DNA]</scope>
    <source>
        <strain evidence="2 3">Bristol N2</strain>
    </source>
</reference>
<dbReference type="GeneID" id="6418730"/>
<dbReference type="CTD" id="6418730"/>
<dbReference type="Proteomes" id="UP000001940">
    <property type="component" value="Chromosome V"/>
</dbReference>
<dbReference type="RefSeq" id="NP_001122923.1">
    <property type="nucleotide sequence ID" value="NM_001129451.2"/>
</dbReference>
<dbReference type="AGR" id="WB:WBGene00045276"/>
<gene>
    <name evidence="2" type="ORF">CELE_F18E3.13</name>
    <name evidence="2 4" type="ORF">F18E3.13</name>
</gene>
<dbReference type="PANTHER" id="PTHR39383:SF1">
    <property type="entry name" value="OVULE PROTEIN"/>
    <property type="match status" value="1"/>
</dbReference>
<sequence>MKMSNALVEIVSEFSGFQHLHTSASSPSIPTTPVVSRKSSSLDAPRHSLNITVGVVEMSQITRNNSATSLNDFNCALRKNSSASYLIIE</sequence>
<dbReference type="WormBase" id="F18E3.13">
    <property type="protein sequence ID" value="CE40695"/>
    <property type="gene ID" value="WBGene00045276"/>
</dbReference>
<dbReference type="PaxDb" id="6239-F18E3.13"/>
<name>A3FPJ5_CAEEL</name>
<dbReference type="Bgee" id="WBGene00045276">
    <property type="expression patterns" value="Expressed in embryo and 3 other cell types or tissues"/>
</dbReference>
<feature type="compositionally biased region" description="Low complexity" evidence="1">
    <location>
        <begin position="22"/>
        <end position="36"/>
    </location>
</feature>
<evidence type="ECO:0000313" key="2">
    <source>
        <dbReference type="EMBL" id="CCD69667.1"/>
    </source>
</evidence>
<dbReference type="FunCoup" id="A3FPJ5">
    <property type="interactions" value="324"/>
</dbReference>
<dbReference type="OrthoDB" id="5846083at2759"/>
<evidence type="ECO:0000313" key="4">
    <source>
        <dbReference type="WormBase" id="F18E3.13"/>
    </source>
</evidence>
<dbReference type="PhylomeDB" id="A3FPJ5"/>
<dbReference type="eggNOG" id="ENOG502TKEZ">
    <property type="taxonomic scope" value="Eukaryota"/>
</dbReference>
<organism evidence="2 3">
    <name type="scientific">Caenorhabditis elegans</name>
    <dbReference type="NCBI Taxonomy" id="6239"/>
    <lineage>
        <taxon>Eukaryota</taxon>
        <taxon>Metazoa</taxon>
        <taxon>Ecdysozoa</taxon>
        <taxon>Nematoda</taxon>
        <taxon>Chromadorea</taxon>
        <taxon>Rhabditida</taxon>
        <taxon>Rhabditina</taxon>
        <taxon>Rhabditomorpha</taxon>
        <taxon>Rhabditoidea</taxon>
        <taxon>Rhabditidae</taxon>
        <taxon>Peloderinae</taxon>
        <taxon>Caenorhabditis</taxon>
    </lineage>
</organism>
<dbReference type="PANTHER" id="PTHR39383">
    <property type="entry name" value="PROTEIN CBG16996"/>
    <property type="match status" value="1"/>
</dbReference>
<dbReference type="InParanoid" id="A3FPJ5"/>
<protein>
    <submittedName>
        <fullName evidence="2">Uncharacterized protein</fullName>
    </submittedName>
</protein>
<proteinExistence type="predicted"/>
<dbReference type="HOGENOM" id="CLU_2442944_0_0_1"/>
<dbReference type="EMBL" id="BX284605">
    <property type="protein sequence ID" value="CCD69667.1"/>
    <property type="molecule type" value="Genomic_DNA"/>
</dbReference>
<dbReference type="AlphaFoldDB" id="A3FPJ5"/>
<dbReference type="UCSC" id="F18E3.13">
    <property type="organism name" value="c. elegans"/>
</dbReference>
<dbReference type="OMA" id="ESMPRHC"/>
<dbReference type="KEGG" id="cel:CELE_F18E3.13"/>
<feature type="region of interest" description="Disordered" evidence="1">
    <location>
        <begin position="21"/>
        <end position="41"/>
    </location>
</feature>
<accession>A3FPJ5</accession>
<evidence type="ECO:0000313" key="3">
    <source>
        <dbReference type="Proteomes" id="UP000001940"/>
    </source>
</evidence>
<evidence type="ECO:0000256" key="1">
    <source>
        <dbReference type="SAM" id="MobiDB-lite"/>
    </source>
</evidence>